<keyword evidence="2" id="KW-0732">Signal</keyword>
<evidence type="ECO:0000313" key="4">
    <source>
        <dbReference type="Proteomes" id="UP000238049"/>
    </source>
</evidence>
<protein>
    <submittedName>
        <fullName evidence="3">Uncharacterized protein</fullName>
    </submittedName>
</protein>
<evidence type="ECO:0000313" key="3">
    <source>
        <dbReference type="EMBL" id="PPU04632.1"/>
    </source>
</evidence>
<feature type="chain" id="PRO_5015676715" evidence="2">
    <location>
        <begin position="19"/>
        <end position="76"/>
    </location>
</feature>
<feature type="compositionally biased region" description="Low complexity" evidence="1">
    <location>
        <begin position="57"/>
        <end position="67"/>
    </location>
</feature>
<dbReference type="Proteomes" id="UP000238049">
    <property type="component" value="Unassembled WGS sequence"/>
</dbReference>
<feature type="signal peptide" evidence="2">
    <location>
        <begin position="1"/>
        <end position="18"/>
    </location>
</feature>
<evidence type="ECO:0000256" key="1">
    <source>
        <dbReference type="SAM" id="MobiDB-lite"/>
    </source>
</evidence>
<reference evidence="3 4" key="1">
    <citation type="submission" date="2016-08" db="EMBL/GenBank/DDBJ databases">
        <title>Evolution of the type three secretion system and type three effector repertoires in Xanthomonas.</title>
        <authorList>
            <person name="Merda D."/>
            <person name="Briand M."/>
            <person name="Bosis E."/>
            <person name="Rousseau C."/>
            <person name="Portier P."/>
            <person name="Jacques M.-A."/>
            <person name="Fischer-Le Saux M."/>
        </authorList>
    </citation>
    <scope>NUCLEOTIDE SEQUENCE [LARGE SCALE GENOMIC DNA]</scope>
    <source>
        <strain evidence="3 4">CFBP 7409</strain>
    </source>
</reference>
<comment type="caution">
    <text evidence="3">The sequence shown here is derived from an EMBL/GenBank/DDBJ whole genome shotgun (WGS) entry which is preliminary data.</text>
</comment>
<accession>A0A2S7A7V4</accession>
<dbReference type="EMBL" id="MDSL01000001">
    <property type="protein sequence ID" value="PPU04632.1"/>
    <property type="molecule type" value="Genomic_DNA"/>
</dbReference>
<sequence length="76" mass="7677">MALLASSMTACSAGIAYAATWDLPASNQLPVVSAGTAMAPRRILQIGPVFTPRIDAAAQRQASGSAQTGVTTTASR</sequence>
<feature type="region of interest" description="Disordered" evidence="1">
    <location>
        <begin position="57"/>
        <end position="76"/>
    </location>
</feature>
<name>A0A2S7A7V4_9XANT</name>
<evidence type="ECO:0000256" key="2">
    <source>
        <dbReference type="SAM" id="SignalP"/>
    </source>
</evidence>
<dbReference type="AlphaFoldDB" id="A0A2S7A7V4"/>
<proteinExistence type="predicted"/>
<organism evidence="3 4">
    <name type="scientific">Xanthomonas arboricola pv. guizotiae</name>
    <dbReference type="NCBI Taxonomy" id="487867"/>
    <lineage>
        <taxon>Bacteria</taxon>
        <taxon>Pseudomonadati</taxon>
        <taxon>Pseudomonadota</taxon>
        <taxon>Gammaproteobacteria</taxon>
        <taxon>Lysobacterales</taxon>
        <taxon>Lysobacteraceae</taxon>
        <taxon>Xanthomonas</taxon>
    </lineage>
</organism>
<gene>
    <name evidence="3" type="ORF">XarbCFBP7409_00250</name>
</gene>